<evidence type="ECO:0000256" key="3">
    <source>
        <dbReference type="ARBA" id="ARBA00022801"/>
    </source>
</evidence>
<dbReference type="Proteomes" id="UP000095751">
    <property type="component" value="Unassembled WGS sequence"/>
</dbReference>
<dbReference type="InterPro" id="IPR008226">
    <property type="entry name" value="Mini3_fam"/>
</dbReference>
<keyword evidence="1" id="KW-0540">Nuclease</keyword>
<evidence type="ECO:0000313" key="6">
    <source>
        <dbReference type="Proteomes" id="UP000095751"/>
    </source>
</evidence>
<dbReference type="EMBL" id="KV784359">
    <property type="protein sequence ID" value="OEU15018.1"/>
    <property type="molecule type" value="Genomic_DNA"/>
</dbReference>
<dbReference type="PANTHER" id="PTHR34276">
    <property type="entry name" value="MINI-RIBONUCLEASE 3"/>
    <property type="match status" value="1"/>
</dbReference>
<dbReference type="InterPro" id="IPR036389">
    <property type="entry name" value="RNase_III_sf"/>
</dbReference>
<accession>A0A1E7FA34</accession>
<dbReference type="GO" id="GO:0004525">
    <property type="term" value="F:ribonuclease III activity"/>
    <property type="evidence" value="ECO:0007669"/>
    <property type="project" value="InterPro"/>
</dbReference>
<evidence type="ECO:0000256" key="1">
    <source>
        <dbReference type="ARBA" id="ARBA00022722"/>
    </source>
</evidence>
<dbReference type="KEGG" id="fcy:FRACYDRAFT_225959"/>
<dbReference type="AlphaFoldDB" id="A0A1E7FA34"/>
<evidence type="ECO:0000256" key="2">
    <source>
        <dbReference type="ARBA" id="ARBA00022759"/>
    </source>
</evidence>
<proteinExistence type="predicted"/>
<protein>
    <submittedName>
        <fullName evidence="5">Ribonuclease III</fullName>
    </submittedName>
</protein>
<dbReference type="GO" id="GO:0006396">
    <property type="term" value="P:RNA processing"/>
    <property type="evidence" value="ECO:0007669"/>
    <property type="project" value="InterPro"/>
</dbReference>
<name>A0A1E7FA34_9STRA</name>
<dbReference type="InParanoid" id="A0A1E7FA34"/>
<evidence type="ECO:0000259" key="4">
    <source>
        <dbReference type="Pfam" id="PF00636"/>
    </source>
</evidence>
<dbReference type="PIRSF" id="PIRSF005520">
    <property type="entry name" value="UCP005520"/>
    <property type="match status" value="1"/>
</dbReference>
<sequence>MLSPKSSCTVNQMSGTELAYIGDVVFELFVRSRHVWPQKRTTDLQNLVVGLVRAENQSALLKKLKETFPLSDRESQVLSRGRNSVTRSKNRRNPAAYQDSTSIEALIGYVYINDPDRCQELLAWFDTVIDEPME</sequence>
<reference evidence="5 6" key="1">
    <citation type="submission" date="2016-09" db="EMBL/GenBank/DDBJ databases">
        <title>Extensive genetic diversity and differential bi-allelic expression allows diatom success in the polar Southern Ocean.</title>
        <authorList>
            <consortium name="DOE Joint Genome Institute"/>
            <person name="Mock T."/>
            <person name="Otillar R.P."/>
            <person name="Strauss J."/>
            <person name="Dupont C."/>
            <person name="Frickenhaus S."/>
            <person name="Maumus F."/>
            <person name="Mcmullan M."/>
            <person name="Sanges R."/>
            <person name="Schmutz J."/>
            <person name="Toseland A."/>
            <person name="Valas R."/>
            <person name="Veluchamy A."/>
            <person name="Ward B.J."/>
            <person name="Allen A."/>
            <person name="Barry K."/>
            <person name="Falciatore A."/>
            <person name="Ferrante M."/>
            <person name="Fortunato A.E."/>
            <person name="Gloeckner G."/>
            <person name="Gruber A."/>
            <person name="Hipkin R."/>
            <person name="Janech M."/>
            <person name="Kroth P."/>
            <person name="Leese F."/>
            <person name="Lindquist E."/>
            <person name="Lyon B.R."/>
            <person name="Martin J."/>
            <person name="Mayer C."/>
            <person name="Parker M."/>
            <person name="Quesneville H."/>
            <person name="Raymond J."/>
            <person name="Uhlig C."/>
            <person name="Valentin K.U."/>
            <person name="Worden A.Z."/>
            <person name="Armbrust E.V."/>
            <person name="Bowler C."/>
            <person name="Green B."/>
            <person name="Moulton V."/>
            <person name="Van Oosterhout C."/>
            <person name="Grigoriev I."/>
        </authorList>
    </citation>
    <scope>NUCLEOTIDE SEQUENCE [LARGE SCALE GENOMIC DNA]</scope>
    <source>
        <strain evidence="5 6">CCMP1102</strain>
    </source>
</reference>
<dbReference type="SUPFAM" id="SSF69065">
    <property type="entry name" value="RNase III domain-like"/>
    <property type="match status" value="1"/>
</dbReference>
<keyword evidence="3" id="KW-0378">Hydrolase</keyword>
<dbReference type="InterPro" id="IPR000999">
    <property type="entry name" value="RNase_III_dom"/>
</dbReference>
<keyword evidence="6" id="KW-1185">Reference proteome</keyword>
<dbReference type="OrthoDB" id="495795at2759"/>
<dbReference type="Gene3D" id="1.10.1520.10">
    <property type="entry name" value="Ribonuclease III domain"/>
    <property type="match status" value="1"/>
</dbReference>
<gene>
    <name evidence="5" type="ORF">FRACYDRAFT_225959</name>
</gene>
<keyword evidence="2" id="KW-0255">Endonuclease</keyword>
<organism evidence="5 6">
    <name type="scientific">Fragilariopsis cylindrus CCMP1102</name>
    <dbReference type="NCBI Taxonomy" id="635003"/>
    <lineage>
        <taxon>Eukaryota</taxon>
        <taxon>Sar</taxon>
        <taxon>Stramenopiles</taxon>
        <taxon>Ochrophyta</taxon>
        <taxon>Bacillariophyta</taxon>
        <taxon>Bacillariophyceae</taxon>
        <taxon>Bacillariophycidae</taxon>
        <taxon>Bacillariales</taxon>
        <taxon>Bacillariaceae</taxon>
        <taxon>Fragilariopsis</taxon>
    </lineage>
</organism>
<dbReference type="Pfam" id="PF00636">
    <property type="entry name" value="Ribonuclease_3"/>
    <property type="match status" value="1"/>
</dbReference>
<evidence type="ECO:0000313" key="5">
    <source>
        <dbReference type="EMBL" id="OEU15018.1"/>
    </source>
</evidence>
<feature type="domain" description="RNase III" evidence="4">
    <location>
        <begin position="17"/>
        <end position="114"/>
    </location>
</feature>
<dbReference type="PANTHER" id="PTHR34276:SF1">
    <property type="entry name" value="MINI-RIBONUCLEASE 3"/>
    <property type="match status" value="1"/>
</dbReference>